<dbReference type="Proteomes" id="UP000053051">
    <property type="component" value="Unassembled WGS sequence"/>
</dbReference>
<sequence length="48" mass="5321">MYGSFPVINSTNNKPGKVVISATNQKIENTNFAGLLFFLLALITNYKK</sequence>
<proteinExistence type="predicted"/>
<dbReference type="EMBL" id="CAIY01000038">
    <property type="protein sequence ID" value="CCH67215.1"/>
    <property type="molecule type" value="Genomic_DNA"/>
</dbReference>
<dbReference type="AlphaFoldDB" id="M1X2Q1"/>
<keyword evidence="2" id="KW-1185">Reference proteome</keyword>
<comment type="caution">
    <text evidence="1">The sequence shown here is derived from an EMBL/GenBank/DDBJ whole genome shotgun (WGS) entry which is preliminary data.</text>
</comment>
<gene>
    <name evidence="1" type="ORF">RINTHH_10600</name>
</gene>
<reference evidence="1 2" key="1">
    <citation type="submission" date="2012-05" db="EMBL/GenBank/DDBJ databases">
        <authorList>
            <person name="Hilton J."/>
        </authorList>
    </citation>
    <scope>NUCLEOTIDE SEQUENCE [LARGE SCALE GENOMIC DNA]</scope>
    <source>
        <strain evidence="1 2">HH01</strain>
    </source>
</reference>
<protein>
    <submittedName>
        <fullName evidence="1">Uncharacterized protein</fullName>
    </submittedName>
</protein>
<accession>M1X2Q1</accession>
<reference evidence="2" key="2">
    <citation type="submission" date="2016-01" db="EMBL/GenBank/DDBJ databases">
        <title>Diatom-associated endosymboitic cyanobacterium lacks core nitrogen metabolism enzymes.</title>
        <authorList>
            <person name="Hilton J.A."/>
            <person name="Foster R.A."/>
            <person name="Tripp H.J."/>
            <person name="Carter B.J."/>
            <person name="Zehr J.P."/>
            <person name="Villareal T.A."/>
        </authorList>
    </citation>
    <scope>NUCLEOTIDE SEQUENCE [LARGE SCALE GENOMIC DNA]</scope>
    <source>
        <strain evidence="2">HH01</strain>
    </source>
</reference>
<evidence type="ECO:0000313" key="2">
    <source>
        <dbReference type="Proteomes" id="UP000053051"/>
    </source>
</evidence>
<organism evidence="1 2">
    <name type="scientific">Richelia intracellularis HH01</name>
    <dbReference type="NCBI Taxonomy" id="1165094"/>
    <lineage>
        <taxon>Bacteria</taxon>
        <taxon>Bacillati</taxon>
        <taxon>Cyanobacteriota</taxon>
        <taxon>Cyanophyceae</taxon>
        <taxon>Nostocales</taxon>
        <taxon>Nostocaceae</taxon>
        <taxon>Richelia</taxon>
    </lineage>
</organism>
<name>M1X2Q1_9NOST</name>
<evidence type="ECO:0000313" key="1">
    <source>
        <dbReference type="EMBL" id="CCH67215.1"/>
    </source>
</evidence>